<gene>
    <name evidence="1" type="ordered locus">Sterm_2397</name>
</gene>
<proteinExistence type="predicted"/>
<protein>
    <recommendedName>
        <fullName evidence="3">MORN variant repeat protein</fullName>
    </recommendedName>
</protein>
<reference evidence="2" key="1">
    <citation type="submission" date="2009-09" db="EMBL/GenBank/DDBJ databases">
        <title>The complete chromosome of Sebaldella termitidis ATCC 33386.</title>
        <authorList>
            <consortium name="US DOE Joint Genome Institute (JGI-PGF)"/>
            <person name="Lucas S."/>
            <person name="Copeland A."/>
            <person name="Lapidus A."/>
            <person name="Glavina del Rio T."/>
            <person name="Dalin E."/>
            <person name="Tice H."/>
            <person name="Bruce D."/>
            <person name="Goodwin L."/>
            <person name="Pitluck S."/>
            <person name="Kyrpides N."/>
            <person name="Mavromatis K."/>
            <person name="Ivanova N."/>
            <person name="Mikhailova N."/>
            <person name="Sims D."/>
            <person name="Meincke L."/>
            <person name="Brettin T."/>
            <person name="Detter J.C."/>
            <person name="Han C."/>
            <person name="Larimer F."/>
            <person name="Land M."/>
            <person name="Hauser L."/>
            <person name="Markowitz V."/>
            <person name="Cheng J.F."/>
            <person name="Hugenholtz P."/>
            <person name="Woyke T."/>
            <person name="Wu D."/>
            <person name="Eisen J.A."/>
        </authorList>
    </citation>
    <scope>NUCLEOTIDE SEQUENCE [LARGE SCALE GENOMIC DNA]</scope>
    <source>
        <strain evidence="2">ATCC 33386 / NCTC 11300</strain>
    </source>
</reference>
<dbReference type="RefSeq" id="WP_012861844.1">
    <property type="nucleotide sequence ID" value="NC_013517.1"/>
</dbReference>
<dbReference type="EMBL" id="CP001739">
    <property type="protein sequence ID" value="ACZ09250.1"/>
    <property type="molecule type" value="Genomic_DNA"/>
</dbReference>
<evidence type="ECO:0000313" key="2">
    <source>
        <dbReference type="Proteomes" id="UP000000845"/>
    </source>
</evidence>
<dbReference type="STRING" id="526218.Sterm_2397"/>
<reference evidence="1 2" key="2">
    <citation type="journal article" date="2010" name="Stand. Genomic Sci.">
        <title>Complete genome sequence of Sebaldella termitidis type strain (NCTC 11300).</title>
        <authorList>
            <person name="Harmon-Smith M."/>
            <person name="Celia L."/>
            <person name="Chertkov O."/>
            <person name="Lapidus A."/>
            <person name="Copeland A."/>
            <person name="Glavina Del Rio T."/>
            <person name="Nolan M."/>
            <person name="Lucas S."/>
            <person name="Tice H."/>
            <person name="Cheng J.F."/>
            <person name="Han C."/>
            <person name="Detter J.C."/>
            <person name="Bruce D."/>
            <person name="Goodwin L."/>
            <person name="Pitluck S."/>
            <person name="Pati A."/>
            <person name="Liolios K."/>
            <person name="Ivanova N."/>
            <person name="Mavromatis K."/>
            <person name="Mikhailova N."/>
            <person name="Chen A."/>
            <person name="Palaniappan K."/>
            <person name="Land M."/>
            <person name="Hauser L."/>
            <person name="Chang Y.J."/>
            <person name="Jeffries C.D."/>
            <person name="Brettin T."/>
            <person name="Goker M."/>
            <person name="Beck B."/>
            <person name="Bristow J."/>
            <person name="Eisen J.A."/>
            <person name="Markowitz V."/>
            <person name="Hugenholtz P."/>
            <person name="Kyrpides N.C."/>
            <person name="Klenk H.P."/>
            <person name="Chen F."/>
        </authorList>
    </citation>
    <scope>NUCLEOTIDE SEQUENCE [LARGE SCALE GENOMIC DNA]</scope>
    <source>
        <strain evidence="2">ATCC 33386 / NCTC 11300</strain>
    </source>
</reference>
<dbReference type="HOGENOM" id="CLU_868484_0_0_0"/>
<dbReference type="Proteomes" id="UP000000845">
    <property type="component" value="Chromosome"/>
</dbReference>
<sequence length="320" mass="38296">MKKVFLVMILFGVFVFGNNREKSSFEIIKDRILEHYKEQKFINNYIFGKLTEGGIETFNGYNIDSDDVYIFSYGKDENPYTGRFYNRIENGEMKDGKLTGKYIKTFMDNWIITRNYENGIVVEIKKEKELKILRSKDAMILENEFDCIVFIYPDFTYKFENKKLNGKVKGKKCSFELKEGKLHGKYLSYYENSDLKHFELNYEEGKRHGSVINWDKNGNVIYENTFDNGNGELKLIYDDMIIYGNYKENKLHGKAYTDFIEKSDFKYDEYYFYGVRILKEEDFEYLNKLEQSRKMEKIPEYLKKYGQRNTLEIMDILLSD</sequence>
<keyword evidence="2" id="KW-1185">Reference proteome</keyword>
<evidence type="ECO:0008006" key="3">
    <source>
        <dbReference type="Google" id="ProtNLM"/>
    </source>
</evidence>
<accession>D1ALA7</accession>
<dbReference type="Gene3D" id="2.20.110.10">
    <property type="entry name" value="Histone H3 K4-specific methyltransferase SET7/9 N-terminal domain"/>
    <property type="match status" value="1"/>
</dbReference>
<dbReference type="KEGG" id="str:Sterm_2397"/>
<name>D1ALA7_SEBTE</name>
<organism evidence="1 2">
    <name type="scientific">Sebaldella termitidis (strain ATCC 33386 / NCTC 11300)</name>
    <dbReference type="NCBI Taxonomy" id="526218"/>
    <lineage>
        <taxon>Bacteria</taxon>
        <taxon>Fusobacteriati</taxon>
        <taxon>Fusobacteriota</taxon>
        <taxon>Fusobacteriia</taxon>
        <taxon>Fusobacteriales</taxon>
        <taxon>Leptotrichiaceae</taxon>
        <taxon>Sebaldella</taxon>
    </lineage>
</organism>
<dbReference type="AlphaFoldDB" id="D1ALA7"/>
<dbReference type="SUPFAM" id="SSF82185">
    <property type="entry name" value="Histone H3 K4-specific methyltransferase SET7/9 N-terminal domain"/>
    <property type="match status" value="1"/>
</dbReference>
<evidence type="ECO:0000313" key="1">
    <source>
        <dbReference type="EMBL" id="ACZ09250.1"/>
    </source>
</evidence>